<feature type="compositionally biased region" description="Basic and acidic residues" evidence="8">
    <location>
        <begin position="568"/>
        <end position="577"/>
    </location>
</feature>
<dbReference type="Gene3D" id="3.10.590.10">
    <property type="entry name" value="ph1033 like domains"/>
    <property type="match status" value="1"/>
</dbReference>
<dbReference type="STRING" id="50376.A0A517LHG5"/>
<evidence type="ECO:0000256" key="3">
    <source>
        <dbReference type="ARBA" id="ARBA00022630"/>
    </source>
</evidence>
<keyword evidence="7" id="KW-0503">Monooxygenase</keyword>
<feature type="compositionally biased region" description="Basic and acidic residues" evidence="8">
    <location>
        <begin position="269"/>
        <end position="284"/>
    </location>
</feature>
<feature type="compositionally biased region" description="Polar residues" evidence="8">
    <location>
        <begin position="248"/>
        <end position="268"/>
    </location>
</feature>
<evidence type="ECO:0000313" key="10">
    <source>
        <dbReference type="EMBL" id="QDS75070.1"/>
    </source>
</evidence>
<dbReference type="PANTHER" id="PTHR43098">
    <property type="entry name" value="L-ORNITHINE N(5)-MONOOXYGENASE-RELATED"/>
    <property type="match status" value="1"/>
</dbReference>
<keyword evidence="11" id="KW-1185">Reference proteome</keyword>
<evidence type="ECO:0000313" key="11">
    <source>
        <dbReference type="Proteomes" id="UP000316270"/>
    </source>
</evidence>
<dbReference type="GO" id="GO:0004499">
    <property type="term" value="F:N,N-dimethylaniline monooxygenase activity"/>
    <property type="evidence" value="ECO:0007669"/>
    <property type="project" value="InterPro"/>
</dbReference>
<comment type="similarity">
    <text evidence="2">Belongs to the FAD-binding monooxygenase family.</text>
</comment>
<keyword evidence="6" id="KW-0560">Oxidoreductase</keyword>
<keyword evidence="3" id="KW-0285">Flavoprotein</keyword>
<protein>
    <recommendedName>
        <fullName evidence="9">YTH domain-containing protein</fullName>
    </recommendedName>
</protein>
<dbReference type="InterPro" id="IPR036188">
    <property type="entry name" value="FAD/NAD-bd_sf"/>
</dbReference>
<evidence type="ECO:0000256" key="1">
    <source>
        <dbReference type="ARBA" id="ARBA00001974"/>
    </source>
</evidence>
<evidence type="ECO:0000256" key="2">
    <source>
        <dbReference type="ARBA" id="ARBA00010139"/>
    </source>
</evidence>
<feature type="compositionally biased region" description="Basic and acidic residues" evidence="8">
    <location>
        <begin position="492"/>
        <end position="509"/>
    </location>
</feature>
<evidence type="ECO:0000256" key="5">
    <source>
        <dbReference type="ARBA" id="ARBA00022857"/>
    </source>
</evidence>
<dbReference type="Gene3D" id="3.50.50.60">
    <property type="entry name" value="FAD/NAD(P)-binding domain"/>
    <property type="match status" value="2"/>
</dbReference>
<dbReference type="InterPro" id="IPR007275">
    <property type="entry name" value="YTH_domain"/>
</dbReference>
<dbReference type="InterPro" id="IPR020946">
    <property type="entry name" value="Flavin_mOase-like"/>
</dbReference>
<feature type="domain" description="YTH" evidence="9">
    <location>
        <begin position="620"/>
        <end position="756"/>
    </location>
</feature>
<evidence type="ECO:0000256" key="8">
    <source>
        <dbReference type="SAM" id="MobiDB-lite"/>
    </source>
</evidence>
<accession>A0A517LHG5</accession>
<evidence type="ECO:0000256" key="7">
    <source>
        <dbReference type="ARBA" id="ARBA00023033"/>
    </source>
</evidence>
<dbReference type="SUPFAM" id="SSF51905">
    <property type="entry name" value="FAD/NAD(P)-binding domain"/>
    <property type="match status" value="2"/>
</dbReference>
<dbReference type="GO" id="GO:0050661">
    <property type="term" value="F:NADP binding"/>
    <property type="evidence" value="ECO:0007669"/>
    <property type="project" value="InterPro"/>
</dbReference>
<dbReference type="EMBL" id="CP042196">
    <property type="protein sequence ID" value="QDS75070.1"/>
    <property type="molecule type" value="Genomic_DNA"/>
</dbReference>
<evidence type="ECO:0000259" key="9">
    <source>
        <dbReference type="PROSITE" id="PS50882"/>
    </source>
</evidence>
<dbReference type="Pfam" id="PF00743">
    <property type="entry name" value="FMO-like"/>
    <property type="match status" value="1"/>
</dbReference>
<dbReference type="AlphaFoldDB" id="A0A517LHG5"/>
<organism evidence="10 11">
    <name type="scientific">Venturia effusa</name>
    <dbReference type="NCBI Taxonomy" id="50376"/>
    <lineage>
        <taxon>Eukaryota</taxon>
        <taxon>Fungi</taxon>
        <taxon>Dikarya</taxon>
        <taxon>Ascomycota</taxon>
        <taxon>Pezizomycotina</taxon>
        <taxon>Dothideomycetes</taxon>
        <taxon>Pleosporomycetidae</taxon>
        <taxon>Venturiales</taxon>
        <taxon>Venturiaceae</taxon>
        <taxon>Venturia</taxon>
    </lineage>
</organism>
<proteinExistence type="inferred from homology"/>
<dbReference type="GO" id="GO:0003723">
    <property type="term" value="F:RNA binding"/>
    <property type="evidence" value="ECO:0007669"/>
    <property type="project" value="InterPro"/>
</dbReference>
<feature type="region of interest" description="Disordered" evidence="8">
    <location>
        <begin position="112"/>
        <end position="139"/>
    </location>
</feature>
<evidence type="ECO:0000256" key="6">
    <source>
        <dbReference type="ARBA" id="ARBA00023002"/>
    </source>
</evidence>
<feature type="compositionally biased region" description="Polar residues" evidence="8">
    <location>
        <begin position="179"/>
        <end position="195"/>
    </location>
</feature>
<dbReference type="InterPro" id="IPR050775">
    <property type="entry name" value="FAD-binding_Monooxygenases"/>
</dbReference>
<dbReference type="GO" id="GO:0050660">
    <property type="term" value="F:flavin adenine dinucleotide binding"/>
    <property type="evidence" value="ECO:0007669"/>
    <property type="project" value="InterPro"/>
</dbReference>
<dbReference type="Pfam" id="PF04146">
    <property type="entry name" value="YTH"/>
    <property type="match status" value="1"/>
</dbReference>
<feature type="compositionally biased region" description="Polar residues" evidence="8">
    <location>
        <begin position="389"/>
        <end position="399"/>
    </location>
</feature>
<feature type="compositionally biased region" description="Basic and acidic residues" evidence="8">
    <location>
        <begin position="152"/>
        <end position="178"/>
    </location>
</feature>
<name>A0A517LHG5_9PEZI</name>
<keyword evidence="5" id="KW-0521">NADP</keyword>
<reference evidence="10 11" key="1">
    <citation type="submission" date="2019-07" db="EMBL/GenBank/DDBJ databases">
        <title>Finished genome of Venturia effusa.</title>
        <authorList>
            <person name="Young C.A."/>
            <person name="Cox M.P."/>
            <person name="Ganley A.R.D."/>
            <person name="David W.J."/>
        </authorList>
    </citation>
    <scope>NUCLEOTIDE SEQUENCE [LARGE SCALE GENOMIC DNA]</scope>
    <source>
        <strain evidence="11">albino</strain>
    </source>
</reference>
<comment type="cofactor">
    <cofactor evidence="1">
        <name>FAD</name>
        <dbReference type="ChEBI" id="CHEBI:57692"/>
    </cofactor>
</comment>
<keyword evidence="4" id="KW-0274">FAD</keyword>
<dbReference type="PANTHER" id="PTHR43098:SF3">
    <property type="entry name" value="L-ORNITHINE N(5)-MONOOXYGENASE-RELATED"/>
    <property type="match status" value="1"/>
</dbReference>
<evidence type="ECO:0000256" key="4">
    <source>
        <dbReference type="ARBA" id="ARBA00022827"/>
    </source>
</evidence>
<dbReference type="PROSITE" id="PS50882">
    <property type="entry name" value="YTH"/>
    <property type="match status" value="1"/>
</dbReference>
<feature type="compositionally biased region" description="Basic and acidic residues" evidence="8">
    <location>
        <begin position="112"/>
        <end position="122"/>
    </location>
</feature>
<feature type="region of interest" description="Disordered" evidence="8">
    <location>
        <begin position="384"/>
        <end position="603"/>
    </location>
</feature>
<dbReference type="Proteomes" id="UP000316270">
    <property type="component" value="Chromosome 12"/>
</dbReference>
<feature type="compositionally biased region" description="Basic and acidic residues" evidence="8">
    <location>
        <begin position="231"/>
        <end position="240"/>
    </location>
</feature>
<feature type="compositionally biased region" description="Basic and acidic residues" evidence="8">
    <location>
        <begin position="523"/>
        <end position="544"/>
    </location>
</feature>
<dbReference type="OrthoDB" id="66881at2759"/>
<sequence length="1223" mass="136291">MDWQQPDQSSNAPAYSYLPFYNQQDTYQPSYNYDEDNENWDDEVENEDYQNQDAYYHNEHQNVDVAANMGGYNRVIKPPTSLVPPSVALATLETDIQNKAAILKAKLLEKRASSRDVDRSGKEAMSPAFERPAVDHQESDSAIDALVKEARAAAEAEAKQKESTYDEPALEKRVEETSAHQVSPVDSTPTLTPTDEITKKAKKGSQKSSKQVKNAAKAELRAQQLQQQQDATHKMSKDRAAMLAKYNAAQSVQQGHSDIGSKSNTSGLEETKIQARPTIEDKPARSAPAAGIKSPADLSSLSGTLLSASALPKGPVNALVSVGKTSSQVAEDSQTPIASYSRHFDDLDEWLEVTGYHDRGNRERTLSLHRRRAQLERELAEVDRELEQAVTSRARSSKATLGRPASIIPSMPPPAVPEPAIASVGPSPKTGTKRARSSERESQHADKHQRTDLASTSSKPSNSENNGTSFNALDIPRGPRRKDPSPGLNIRGAEKSLPDHRFGQPKDSTRATSFDPHARRNSAAHDRPDHHGLRSRYATREPSPKRPTTAGHGSRSPVSSTWTAYRPAAHEIHKSSDFDQNTAYRGRQAGGRRGGSVSRGRSEHVAKTSALGLGLQRGGCRYFMIKSWNHENVQTARKEGTWATQVQNEEMFTEAFKSSRHVIFFFSVNNSKAFQGYTMPNLNRKETLDALIIGTGFSGVYILHTLRKRGFKVKALDAASQLGGIWNSTYPGARVDIEVPSYELNIEELWNDPTDTFIWKERFPCSEELRSYFRFMDRKLELSRNCRFDTWVESATWDGRREKWTVKTRDGESFVASFFLPCLGYAAKPISPSLNGLESFEGKVVHTAQWPNEGLDLTNKRVGIIGTGASGVQVIQTIAPSVKRLTVFQRTPATAIPMQQREMTKEEITKSAVNDKKDFLDKRASFWDGSPSLMINKSAQDDTPEQRDIEFNRLWNQGGFSYWTSNYNDLFTDKTSNAIIYAWWRQQVQKRLENPAVREVLAPEAPPYAFGTKRVPLEQNYYEAFNMDHVHLVDLRKDSIKEVESGALLMDSGQKHDLDVLILATGFDIGTGGLTQINIQGRDGIKLSDEWSERTRTYLGMAVNGFPNMIIGYGPQSPANVCNGPVCAEVQGDWTVAAMENLRATKRTVMEAMPGAEEEYVSLVTSFTKGSLFEETKSYYHADNVLHREGRKREPVFWMGGVPNYVEKIQQVAKNGFTGFAIS</sequence>
<feature type="region of interest" description="Disordered" evidence="8">
    <location>
        <begin position="152"/>
        <end position="294"/>
    </location>
</feature>
<feature type="compositionally biased region" description="Polar residues" evidence="8">
    <location>
        <begin position="452"/>
        <end position="471"/>
    </location>
</feature>
<dbReference type="CDD" id="cd21134">
    <property type="entry name" value="YTH"/>
    <property type="match status" value="1"/>
</dbReference>
<gene>
    <name evidence="10" type="ORF">FKW77_006721</name>
</gene>
<feature type="compositionally biased region" description="Basic and acidic residues" evidence="8">
    <location>
        <begin position="436"/>
        <end position="451"/>
    </location>
</feature>